<feature type="repeat" description="ANK" evidence="7">
    <location>
        <begin position="84"/>
        <end position="116"/>
    </location>
</feature>
<keyword evidence="1" id="KW-0813">Transport</keyword>
<evidence type="ECO:0000256" key="2">
    <source>
        <dbReference type="ARBA" id="ARBA00022606"/>
    </source>
</evidence>
<reference evidence="10" key="1">
    <citation type="journal article" date="2015" name="Nat. Genet.">
        <title>The genome and transcriptome of the zoonotic hookworm Ancylostoma ceylanicum identify infection-specific gene families.</title>
        <authorList>
            <person name="Schwarz E.M."/>
            <person name="Hu Y."/>
            <person name="Antoshechkin I."/>
            <person name="Miller M.M."/>
            <person name="Sternberg P.W."/>
            <person name="Aroian R.V."/>
        </authorList>
    </citation>
    <scope>NUCLEOTIDE SEQUENCE</scope>
    <source>
        <strain evidence="10">HY135</strain>
    </source>
</reference>
<keyword evidence="10" id="KW-1185">Reference proteome</keyword>
<keyword evidence="8" id="KW-0732">Signal</keyword>
<evidence type="ECO:0000256" key="3">
    <source>
        <dbReference type="ARBA" id="ARBA00022737"/>
    </source>
</evidence>
<evidence type="ECO:0000256" key="1">
    <source>
        <dbReference type="ARBA" id="ARBA00022448"/>
    </source>
</evidence>
<dbReference type="PANTHER" id="PTHR47143">
    <property type="entry name" value="TRANSIENT RECEPTOR POTENTIAL CATION CHANNEL PROTEIN PAINLESS"/>
    <property type="match status" value="1"/>
</dbReference>
<gene>
    <name evidence="9" type="primary">Acey_s0973.g3259</name>
    <name evidence="9" type="ORF">Y032_0973g3259</name>
</gene>
<protein>
    <recommendedName>
        <fullName evidence="11">Ankyrin repeat protein</fullName>
    </recommendedName>
</protein>
<evidence type="ECO:0008006" key="11">
    <source>
        <dbReference type="Google" id="ProtNLM"/>
    </source>
</evidence>
<evidence type="ECO:0000256" key="8">
    <source>
        <dbReference type="SAM" id="SignalP"/>
    </source>
</evidence>
<dbReference type="InterPro" id="IPR036770">
    <property type="entry name" value="Ankyrin_rpt-contain_sf"/>
</dbReference>
<sequence length="455" mass="51003">MLLFVLIAFIGLLSGVVSGTEDACNKEKGHEVTVKVLIDAGSDIEVKNSHEETALDCAVREGRLGAVKVLLDHGALIENKEDVSHSTALHVAAKNGYDAIVRLLLLRGATIDRRDEDSLTALDLAVMGGYRGVAQALVEADDWQKIMTPKDELPLGRHNEARRTPMRDLISEFPDVAKIVLSKCVEEQGEKSAAYYRVAYDFSLIDDTYMMPSKDGTVLVGERCPYHAGKLKKEAKTYSEDYDVVYENHPLKLMVRTFKNHSTALHVAAKNGYDAIVRLLLLRGATIDRRDEDSLTALDLAVMGGYRGVAQALVEADDWQKIMTPKDELPLGRHNEARRTPMRDLISEFPDVAKIVLSKCVEEQGEKSAAYYRVAYDFSLIDDTYMMPSKDGTVLVGERCPYHAGKLKKEAKTYSEDYDVVYENHPLKLMVRTFKKYMNKCHNYSPILVNIPWHS</sequence>
<keyword evidence="4 7" id="KW-0040">ANK repeat</keyword>
<dbReference type="GO" id="GO:0022857">
    <property type="term" value="F:transmembrane transporter activity"/>
    <property type="evidence" value="ECO:0007669"/>
    <property type="project" value="TreeGrafter"/>
</dbReference>
<dbReference type="Gene3D" id="1.25.40.20">
    <property type="entry name" value="Ankyrin repeat-containing domain"/>
    <property type="match status" value="2"/>
</dbReference>
<keyword evidence="5" id="KW-0406">Ion transport</keyword>
<dbReference type="InterPro" id="IPR052076">
    <property type="entry name" value="TRP_cation_channel"/>
</dbReference>
<accession>A0A016W8A1</accession>
<dbReference type="STRING" id="53326.A0A016W8A1"/>
<dbReference type="PROSITE" id="PS50088">
    <property type="entry name" value="ANK_REPEAT"/>
    <property type="match status" value="3"/>
</dbReference>
<feature type="repeat" description="ANK" evidence="7">
    <location>
        <begin position="260"/>
        <end position="292"/>
    </location>
</feature>
<dbReference type="OrthoDB" id="1661883at2759"/>
<evidence type="ECO:0000256" key="5">
    <source>
        <dbReference type="ARBA" id="ARBA00023065"/>
    </source>
</evidence>
<dbReference type="EMBL" id="JARK01000573">
    <property type="protein sequence ID" value="EYC35826.1"/>
    <property type="molecule type" value="Genomic_DNA"/>
</dbReference>
<evidence type="ECO:0000313" key="9">
    <source>
        <dbReference type="EMBL" id="EYC35826.1"/>
    </source>
</evidence>
<proteinExistence type="predicted"/>
<evidence type="ECO:0000256" key="4">
    <source>
        <dbReference type="ARBA" id="ARBA00023043"/>
    </source>
</evidence>
<dbReference type="GO" id="GO:0034220">
    <property type="term" value="P:monoatomic ion transmembrane transport"/>
    <property type="evidence" value="ECO:0007669"/>
    <property type="project" value="UniProtKB-KW"/>
</dbReference>
<feature type="signal peptide" evidence="8">
    <location>
        <begin position="1"/>
        <end position="19"/>
    </location>
</feature>
<keyword evidence="2" id="KW-0716">Sensory transduction</keyword>
<dbReference type="InterPro" id="IPR002110">
    <property type="entry name" value="Ankyrin_rpt"/>
</dbReference>
<name>A0A016W8A1_9BILA</name>
<dbReference type="GO" id="GO:1902495">
    <property type="term" value="C:transmembrane transporter complex"/>
    <property type="evidence" value="ECO:0007669"/>
    <property type="project" value="TreeGrafter"/>
</dbReference>
<keyword evidence="3" id="KW-0677">Repeat</keyword>
<comment type="caution">
    <text evidence="9">The sequence shown here is derived from an EMBL/GenBank/DDBJ whole genome shotgun (WGS) entry which is preliminary data.</text>
</comment>
<organism evidence="9 10">
    <name type="scientific">Ancylostoma ceylanicum</name>
    <dbReference type="NCBI Taxonomy" id="53326"/>
    <lineage>
        <taxon>Eukaryota</taxon>
        <taxon>Metazoa</taxon>
        <taxon>Ecdysozoa</taxon>
        <taxon>Nematoda</taxon>
        <taxon>Chromadorea</taxon>
        <taxon>Rhabditida</taxon>
        <taxon>Rhabditina</taxon>
        <taxon>Rhabditomorpha</taxon>
        <taxon>Strongyloidea</taxon>
        <taxon>Ancylostomatidae</taxon>
        <taxon>Ancylostomatinae</taxon>
        <taxon>Ancylostoma</taxon>
    </lineage>
</organism>
<dbReference type="Proteomes" id="UP000024635">
    <property type="component" value="Unassembled WGS sequence"/>
</dbReference>
<feature type="repeat" description="ANK" evidence="7">
    <location>
        <begin position="50"/>
        <end position="82"/>
    </location>
</feature>
<dbReference type="Pfam" id="PF12796">
    <property type="entry name" value="Ank_2"/>
    <property type="match status" value="3"/>
</dbReference>
<dbReference type="AlphaFoldDB" id="A0A016W8A1"/>
<dbReference type="SMART" id="SM00248">
    <property type="entry name" value="ANK"/>
    <property type="match status" value="6"/>
</dbReference>
<dbReference type="PROSITE" id="PS50297">
    <property type="entry name" value="ANK_REP_REGION"/>
    <property type="match status" value="2"/>
</dbReference>
<evidence type="ECO:0000313" key="10">
    <source>
        <dbReference type="Proteomes" id="UP000024635"/>
    </source>
</evidence>
<evidence type="ECO:0000256" key="7">
    <source>
        <dbReference type="PROSITE-ProRule" id="PRU00023"/>
    </source>
</evidence>
<dbReference type="PANTHER" id="PTHR47143:SF3">
    <property type="entry name" value="PWWP DOMAIN-CONTAINING PROTEIN"/>
    <property type="match status" value="1"/>
</dbReference>
<keyword evidence="6" id="KW-0407">Ion channel</keyword>
<evidence type="ECO:0000256" key="6">
    <source>
        <dbReference type="ARBA" id="ARBA00023303"/>
    </source>
</evidence>
<dbReference type="SUPFAM" id="SSF48403">
    <property type="entry name" value="Ankyrin repeat"/>
    <property type="match status" value="1"/>
</dbReference>
<feature type="chain" id="PRO_5001494378" description="Ankyrin repeat protein" evidence="8">
    <location>
        <begin position="20"/>
        <end position="455"/>
    </location>
</feature>